<keyword evidence="2" id="KW-1185">Reference proteome</keyword>
<reference evidence="1" key="1">
    <citation type="journal article" date="2022" name="Int. J. Mol. Sci.">
        <title>Draft Genome of Tanacetum Coccineum: Genomic Comparison of Closely Related Tanacetum-Family Plants.</title>
        <authorList>
            <person name="Yamashiro T."/>
            <person name="Shiraishi A."/>
            <person name="Nakayama K."/>
            <person name="Satake H."/>
        </authorList>
    </citation>
    <scope>NUCLEOTIDE SEQUENCE</scope>
</reference>
<evidence type="ECO:0000313" key="2">
    <source>
        <dbReference type="Proteomes" id="UP001151760"/>
    </source>
</evidence>
<organism evidence="1 2">
    <name type="scientific">Tanacetum coccineum</name>
    <dbReference type="NCBI Taxonomy" id="301880"/>
    <lineage>
        <taxon>Eukaryota</taxon>
        <taxon>Viridiplantae</taxon>
        <taxon>Streptophyta</taxon>
        <taxon>Embryophyta</taxon>
        <taxon>Tracheophyta</taxon>
        <taxon>Spermatophyta</taxon>
        <taxon>Magnoliopsida</taxon>
        <taxon>eudicotyledons</taxon>
        <taxon>Gunneridae</taxon>
        <taxon>Pentapetalae</taxon>
        <taxon>asterids</taxon>
        <taxon>campanulids</taxon>
        <taxon>Asterales</taxon>
        <taxon>Asteraceae</taxon>
        <taxon>Asteroideae</taxon>
        <taxon>Anthemideae</taxon>
        <taxon>Anthemidinae</taxon>
        <taxon>Tanacetum</taxon>
    </lineage>
</organism>
<sequence>MAAGGGGAAGHGRWEREIKRVWKAKQAQDDVDLVDAPRGYRKIAMTGCVLTLRAPNDPDAPPPSITQKRNL</sequence>
<proteinExistence type="predicted"/>
<name>A0ABQ5ASH6_9ASTR</name>
<protein>
    <submittedName>
        <fullName evidence="1">Uncharacterized protein</fullName>
    </submittedName>
</protein>
<evidence type="ECO:0000313" key="1">
    <source>
        <dbReference type="EMBL" id="GJT04198.1"/>
    </source>
</evidence>
<accession>A0ABQ5ASH6</accession>
<reference evidence="1" key="2">
    <citation type="submission" date="2022-01" db="EMBL/GenBank/DDBJ databases">
        <authorList>
            <person name="Yamashiro T."/>
            <person name="Shiraishi A."/>
            <person name="Satake H."/>
            <person name="Nakayama K."/>
        </authorList>
    </citation>
    <scope>NUCLEOTIDE SEQUENCE</scope>
</reference>
<comment type="caution">
    <text evidence="1">The sequence shown here is derived from an EMBL/GenBank/DDBJ whole genome shotgun (WGS) entry which is preliminary data.</text>
</comment>
<dbReference type="Proteomes" id="UP001151760">
    <property type="component" value="Unassembled WGS sequence"/>
</dbReference>
<dbReference type="EMBL" id="BQNB010012490">
    <property type="protein sequence ID" value="GJT04198.1"/>
    <property type="molecule type" value="Genomic_DNA"/>
</dbReference>
<gene>
    <name evidence="1" type="ORF">Tco_0838660</name>
</gene>